<keyword evidence="2 10" id="KW-0645">Protease</keyword>
<feature type="domain" description="Peptidase M16 C-terminal" evidence="9">
    <location>
        <begin position="202"/>
        <end position="298"/>
    </location>
</feature>
<evidence type="ECO:0000313" key="11">
    <source>
        <dbReference type="Proteomes" id="UP000191153"/>
    </source>
</evidence>
<dbReference type="Proteomes" id="UP000191153">
    <property type="component" value="Unassembled WGS sequence"/>
</dbReference>
<evidence type="ECO:0000313" key="10">
    <source>
        <dbReference type="EMBL" id="SJZ42973.1"/>
    </source>
</evidence>
<keyword evidence="3" id="KW-0479">Metal-binding</keyword>
<dbReference type="PROSITE" id="PS00143">
    <property type="entry name" value="INSULINASE"/>
    <property type="match status" value="1"/>
</dbReference>
<dbReference type="PANTHER" id="PTHR43690:SF34">
    <property type="entry name" value="ZINC PROTEASE PQQL-LIKE"/>
    <property type="match status" value="1"/>
</dbReference>
<gene>
    <name evidence="10" type="ORF">SAMN02745174_00476</name>
</gene>
<dbReference type="InterPro" id="IPR007863">
    <property type="entry name" value="Peptidase_M16_C"/>
</dbReference>
<dbReference type="GO" id="GO:0046872">
    <property type="term" value="F:metal ion binding"/>
    <property type="evidence" value="ECO:0007669"/>
    <property type="project" value="UniProtKB-KW"/>
</dbReference>
<proteinExistence type="inferred from homology"/>
<dbReference type="InterPro" id="IPR011249">
    <property type="entry name" value="Metalloenz_LuxS/M16"/>
</dbReference>
<dbReference type="SUPFAM" id="SSF63411">
    <property type="entry name" value="LuxS/MPP-like metallohydrolase"/>
    <property type="match status" value="4"/>
</dbReference>
<dbReference type="GO" id="GO:0004222">
    <property type="term" value="F:metalloendopeptidase activity"/>
    <property type="evidence" value="ECO:0007669"/>
    <property type="project" value="InterPro"/>
</dbReference>
<dbReference type="GO" id="GO:0006508">
    <property type="term" value="P:proteolysis"/>
    <property type="evidence" value="ECO:0007669"/>
    <property type="project" value="UniProtKB-KW"/>
</dbReference>
<evidence type="ECO:0000256" key="3">
    <source>
        <dbReference type="ARBA" id="ARBA00022723"/>
    </source>
</evidence>
<evidence type="ECO:0000256" key="5">
    <source>
        <dbReference type="ARBA" id="ARBA00022833"/>
    </source>
</evidence>
<evidence type="ECO:0000256" key="1">
    <source>
        <dbReference type="ARBA" id="ARBA00007261"/>
    </source>
</evidence>
<dbReference type="InterPro" id="IPR001431">
    <property type="entry name" value="Pept_M16_Zn_BS"/>
</dbReference>
<dbReference type="InterPro" id="IPR011765">
    <property type="entry name" value="Pept_M16_N"/>
</dbReference>
<evidence type="ECO:0000256" key="4">
    <source>
        <dbReference type="ARBA" id="ARBA00022801"/>
    </source>
</evidence>
<evidence type="ECO:0000256" key="2">
    <source>
        <dbReference type="ARBA" id="ARBA00022670"/>
    </source>
</evidence>
<sequence length="922" mass="105904">MNFKKFYFLFIFLLYSTIGFGTSLEDSKNLLEGTLPNGLHYYILKNEKPENRASLNLVVSSGSLNEEDDQQGLAHFLEHMAFNGTTKYKKNDLIKYLQSLGLDFGGDLNAYTSFGETVYKLQVPTSEKDLDTGLEVLREWASEITLDPKAIDNEKGVILEEWRLRQGLTQRIGDIQKKILFGNSRYFHRFPIGLPENIKSANHNLLNSYYKKWYQPRNMAVIAVGDFDPNMVESIIKKYFNYKGDDNFTSGVNYTIENNFKKSTTIFTDPEITGVSLNFICQSKNAPVNTMDTLKKSIARDLYLGILNTQFSIISKENNSPIINGGGYSYNIGKKDRFNMISLDLRENDITSGIEKGYSLVKYLGTKLISLETLNLEKTDYLSGIKNFVKNKKSIQNNTYIDMIKNKYLYGDTFINPEDELSLTENILKTITPEDIENIAKEFYQENTAIFLIAPEKDNLNIPSKEDIDSVIDKIRSSSLDNLTLNNSLPKLEKLNLVPGKIITTDSTKDCTIYTLSNGIKVYYKHTDFDKDKISIRLFKEEGSSNEDYDNYINSIVAPYLISNSGIGNLTSDQMEIFMKGKNFSVTPYITDYEEGFYINSDMENLGLSLDFFRLMINNPKIDKDIFNNLMNQLKEEVKNKYNSPKALYRDKVSSILSNNNPRRKSLDESDLSKISEAKVLNIFKKKFNNFNNYKIVIVGSLNDTEARNEITKYFASLPVKSENNKPQPLGITFPKNIIKDSVTKGVDKKATVTLVYPYEGTYSNENRTLYNASSKILDMILIEEIREKLGGVYSIYSVPDLEPYNYGENSLKIFFSTKVSRTEEITEATKTVVDNFINGKIDQKKIDDIITNYKLTYETAIRKNQYWSQYLYKKSFIPDYKVLTPKEYNSFINYENMVKFLKTAVNKDNYIQITLLPEREE</sequence>
<keyword evidence="11" id="KW-1185">Reference proteome</keyword>
<keyword evidence="5" id="KW-0862">Zinc</keyword>
<dbReference type="Pfam" id="PF05193">
    <property type="entry name" value="Peptidase_M16_C"/>
    <property type="match status" value="2"/>
</dbReference>
<dbReference type="OrthoDB" id="9811314at2"/>
<organism evidence="10 11">
    <name type="scientific">Cetobacterium ceti</name>
    <dbReference type="NCBI Taxonomy" id="180163"/>
    <lineage>
        <taxon>Bacteria</taxon>
        <taxon>Fusobacteriati</taxon>
        <taxon>Fusobacteriota</taxon>
        <taxon>Fusobacteriia</taxon>
        <taxon>Fusobacteriales</taxon>
        <taxon>Fusobacteriaceae</taxon>
        <taxon>Cetobacterium</taxon>
    </lineage>
</organism>
<name>A0A1T4KKT0_9FUSO</name>
<dbReference type="EMBL" id="FUWX01000005">
    <property type="protein sequence ID" value="SJZ42973.1"/>
    <property type="molecule type" value="Genomic_DNA"/>
</dbReference>
<dbReference type="Gene3D" id="3.30.390.50">
    <property type="entry name" value="CO dehydrogenase flavoprotein, C-terminal domain"/>
    <property type="match status" value="1"/>
</dbReference>
<keyword evidence="6" id="KW-0482">Metalloprotease</keyword>
<dbReference type="AlphaFoldDB" id="A0A1T4KKT0"/>
<evidence type="ECO:0000259" key="9">
    <source>
        <dbReference type="Pfam" id="PF05193"/>
    </source>
</evidence>
<protein>
    <submittedName>
        <fullName evidence="10">Zinc protease</fullName>
    </submittedName>
</protein>
<dbReference type="RefSeq" id="WP_078693013.1">
    <property type="nucleotide sequence ID" value="NZ_FUWX01000005.1"/>
</dbReference>
<dbReference type="Pfam" id="PF00675">
    <property type="entry name" value="Peptidase_M16"/>
    <property type="match status" value="1"/>
</dbReference>
<evidence type="ECO:0000259" key="8">
    <source>
        <dbReference type="Pfam" id="PF00675"/>
    </source>
</evidence>
<dbReference type="PANTHER" id="PTHR43690">
    <property type="entry name" value="NARDILYSIN"/>
    <property type="match status" value="1"/>
</dbReference>
<reference evidence="10 11" key="1">
    <citation type="submission" date="2017-02" db="EMBL/GenBank/DDBJ databases">
        <authorList>
            <person name="Peterson S.W."/>
        </authorList>
    </citation>
    <scope>NUCLEOTIDE SEQUENCE [LARGE SCALE GENOMIC DNA]</scope>
    <source>
        <strain evidence="10 11">ATCC 700028</strain>
    </source>
</reference>
<keyword evidence="4" id="KW-0378">Hydrolase</keyword>
<evidence type="ECO:0000256" key="7">
    <source>
        <dbReference type="RuleBase" id="RU004447"/>
    </source>
</evidence>
<dbReference type="Gene3D" id="3.30.830.10">
    <property type="entry name" value="Metalloenzyme, LuxS/M16 peptidase-like"/>
    <property type="match status" value="3"/>
</dbReference>
<evidence type="ECO:0000256" key="6">
    <source>
        <dbReference type="ARBA" id="ARBA00023049"/>
    </source>
</evidence>
<dbReference type="STRING" id="180163.SAMN02745174_00476"/>
<feature type="domain" description="Peptidase M16 C-terminal" evidence="9">
    <location>
        <begin position="684"/>
        <end position="853"/>
    </location>
</feature>
<comment type="similarity">
    <text evidence="1 7">Belongs to the peptidase M16 family.</text>
</comment>
<dbReference type="InterPro" id="IPR050626">
    <property type="entry name" value="Peptidase_M16"/>
</dbReference>
<accession>A0A1T4KKT0</accession>
<feature type="domain" description="Peptidase M16 N-terminal" evidence="8">
    <location>
        <begin position="43"/>
        <end position="161"/>
    </location>
</feature>